<dbReference type="PANTHER" id="PTHR46014:SF1">
    <property type="entry name" value="TETRATRICOPEPTIDE REPEAT PROTEIN 1"/>
    <property type="match status" value="1"/>
</dbReference>
<evidence type="ECO:0000313" key="2">
    <source>
        <dbReference type="EMBL" id="KAF1984673.1"/>
    </source>
</evidence>
<dbReference type="InterPro" id="IPR052769">
    <property type="entry name" value="TPR_domain_protein"/>
</dbReference>
<dbReference type="EMBL" id="ML977166">
    <property type="protein sequence ID" value="KAF1984673.1"/>
    <property type="molecule type" value="Genomic_DNA"/>
</dbReference>
<dbReference type="Proteomes" id="UP000800041">
    <property type="component" value="Unassembled WGS sequence"/>
</dbReference>
<evidence type="ECO:0000256" key="1">
    <source>
        <dbReference type="SAM" id="MobiDB-lite"/>
    </source>
</evidence>
<protein>
    <recommendedName>
        <fullName evidence="4">Tetratricopeptide repeat protein 1</fullName>
    </recommendedName>
</protein>
<organism evidence="2 3">
    <name type="scientific">Aulographum hederae CBS 113979</name>
    <dbReference type="NCBI Taxonomy" id="1176131"/>
    <lineage>
        <taxon>Eukaryota</taxon>
        <taxon>Fungi</taxon>
        <taxon>Dikarya</taxon>
        <taxon>Ascomycota</taxon>
        <taxon>Pezizomycotina</taxon>
        <taxon>Dothideomycetes</taxon>
        <taxon>Pleosporomycetidae</taxon>
        <taxon>Aulographales</taxon>
        <taxon>Aulographaceae</taxon>
    </lineage>
</organism>
<dbReference type="PANTHER" id="PTHR46014">
    <property type="entry name" value="TETRATRICOPEPTIDE REPEAT PROTEIN 1"/>
    <property type="match status" value="1"/>
</dbReference>
<name>A0A6G1GUP1_9PEZI</name>
<sequence>LLAASNSQKSTATRLFGEGKHSEAIHGYTTAISTLPTYLDYEIAVLNANIAACHIKLQEWKEAIETASKSLDGLERIDPLPVQKNEGANTKGEADGSGQIEEVDDATAAKYEELEKSGRRLDVDKIRVKALLRRAKARTELGGWSSLQGADEDYALLLSLPRLPLNPTDRTAALKSRQMLTPKLEQAKQQEMADMMGKLKNLGNGILRPFGLSTDNFNMIKDEKTGGYSMNFNQNSSRS</sequence>
<proteinExistence type="predicted"/>
<evidence type="ECO:0008006" key="4">
    <source>
        <dbReference type="Google" id="ProtNLM"/>
    </source>
</evidence>
<gene>
    <name evidence="2" type="ORF">K402DRAFT_335932</name>
</gene>
<reference evidence="2" key="1">
    <citation type="journal article" date="2020" name="Stud. Mycol.">
        <title>101 Dothideomycetes genomes: a test case for predicting lifestyles and emergence of pathogens.</title>
        <authorList>
            <person name="Haridas S."/>
            <person name="Albert R."/>
            <person name="Binder M."/>
            <person name="Bloem J."/>
            <person name="Labutti K."/>
            <person name="Salamov A."/>
            <person name="Andreopoulos B."/>
            <person name="Baker S."/>
            <person name="Barry K."/>
            <person name="Bills G."/>
            <person name="Bluhm B."/>
            <person name="Cannon C."/>
            <person name="Castanera R."/>
            <person name="Culley D."/>
            <person name="Daum C."/>
            <person name="Ezra D."/>
            <person name="Gonzalez J."/>
            <person name="Henrissat B."/>
            <person name="Kuo A."/>
            <person name="Liang C."/>
            <person name="Lipzen A."/>
            <person name="Lutzoni F."/>
            <person name="Magnuson J."/>
            <person name="Mondo S."/>
            <person name="Nolan M."/>
            <person name="Ohm R."/>
            <person name="Pangilinan J."/>
            <person name="Park H.-J."/>
            <person name="Ramirez L."/>
            <person name="Alfaro M."/>
            <person name="Sun H."/>
            <person name="Tritt A."/>
            <person name="Yoshinaga Y."/>
            <person name="Zwiers L.-H."/>
            <person name="Turgeon B."/>
            <person name="Goodwin S."/>
            <person name="Spatafora J."/>
            <person name="Crous P."/>
            <person name="Grigoriev I."/>
        </authorList>
    </citation>
    <scope>NUCLEOTIDE SEQUENCE</scope>
    <source>
        <strain evidence="2">CBS 113979</strain>
    </source>
</reference>
<dbReference type="InterPro" id="IPR011990">
    <property type="entry name" value="TPR-like_helical_dom_sf"/>
</dbReference>
<feature type="non-terminal residue" evidence="2">
    <location>
        <position position="1"/>
    </location>
</feature>
<dbReference type="Gene3D" id="1.25.40.10">
    <property type="entry name" value="Tetratricopeptide repeat domain"/>
    <property type="match status" value="2"/>
</dbReference>
<evidence type="ECO:0000313" key="3">
    <source>
        <dbReference type="Proteomes" id="UP000800041"/>
    </source>
</evidence>
<dbReference type="OrthoDB" id="1872379at2759"/>
<dbReference type="SUPFAM" id="SSF48452">
    <property type="entry name" value="TPR-like"/>
    <property type="match status" value="1"/>
</dbReference>
<keyword evidence="3" id="KW-1185">Reference proteome</keyword>
<accession>A0A6G1GUP1</accession>
<dbReference type="AlphaFoldDB" id="A0A6G1GUP1"/>
<feature type="region of interest" description="Disordered" evidence="1">
    <location>
        <begin position="78"/>
        <end position="102"/>
    </location>
</feature>